<accession>A0A517XM40</accession>
<feature type="domain" description="Prepilin type IV endopeptidase peptidase" evidence="3">
    <location>
        <begin position="67"/>
        <end position="189"/>
    </location>
</feature>
<evidence type="ECO:0000256" key="2">
    <source>
        <dbReference type="SAM" id="Phobius"/>
    </source>
</evidence>
<dbReference type="RefSeq" id="WP_145233953.1">
    <property type="nucleotide sequence ID" value="NZ_CP036273.1"/>
</dbReference>
<dbReference type="EMBL" id="CP036273">
    <property type="protein sequence ID" value="QDU18570.1"/>
    <property type="molecule type" value="Genomic_DNA"/>
</dbReference>
<dbReference type="GO" id="GO:0004190">
    <property type="term" value="F:aspartic-type endopeptidase activity"/>
    <property type="evidence" value="ECO:0007669"/>
    <property type="project" value="InterPro"/>
</dbReference>
<dbReference type="OrthoDB" id="5508079at2"/>
<organism evidence="4 5">
    <name type="scientific">Urbifossiella limnaea</name>
    <dbReference type="NCBI Taxonomy" id="2528023"/>
    <lineage>
        <taxon>Bacteria</taxon>
        <taxon>Pseudomonadati</taxon>
        <taxon>Planctomycetota</taxon>
        <taxon>Planctomycetia</taxon>
        <taxon>Gemmatales</taxon>
        <taxon>Gemmataceae</taxon>
        <taxon>Urbifossiella</taxon>
    </lineage>
</organism>
<keyword evidence="2" id="KW-0472">Membrane</keyword>
<keyword evidence="5" id="KW-1185">Reference proteome</keyword>
<feature type="transmembrane region" description="Helical" evidence="2">
    <location>
        <begin position="149"/>
        <end position="166"/>
    </location>
</feature>
<evidence type="ECO:0000259" key="3">
    <source>
        <dbReference type="Pfam" id="PF01478"/>
    </source>
</evidence>
<evidence type="ECO:0000256" key="1">
    <source>
        <dbReference type="ARBA" id="ARBA00005801"/>
    </source>
</evidence>
<dbReference type="InterPro" id="IPR050882">
    <property type="entry name" value="Prepilin_peptidase/N-MTase"/>
</dbReference>
<feature type="transmembrane region" description="Helical" evidence="2">
    <location>
        <begin position="116"/>
        <end position="137"/>
    </location>
</feature>
<comment type="similarity">
    <text evidence="1">Belongs to the peptidase A24 family.</text>
</comment>
<dbReference type="Proteomes" id="UP000319576">
    <property type="component" value="Chromosome"/>
</dbReference>
<feature type="transmembrane region" description="Helical" evidence="2">
    <location>
        <begin position="243"/>
        <end position="261"/>
    </location>
</feature>
<evidence type="ECO:0000313" key="5">
    <source>
        <dbReference type="Proteomes" id="UP000319576"/>
    </source>
</evidence>
<keyword evidence="2" id="KW-1133">Transmembrane helix</keyword>
<protein>
    <submittedName>
        <fullName evidence="4">Type IV leader peptidase family protein</fullName>
    </submittedName>
</protein>
<dbReference type="Pfam" id="PF01478">
    <property type="entry name" value="Peptidase_A24"/>
    <property type="match status" value="1"/>
</dbReference>
<dbReference type="Gene3D" id="1.20.120.1220">
    <property type="match status" value="1"/>
</dbReference>
<dbReference type="GO" id="GO:0005886">
    <property type="term" value="C:plasma membrane"/>
    <property type="evidence" value="ECO:0007669"/>
    <property type="project" value="TreeGrafter"/>
</dbReference>
<dbReference type="PANTHER" id="PTHR30487">
    <property type="entry name" value="TYPE 4 PREPILIN-LIKE PROTEINS LEADER PEPTIDE-PROCESSING ENZYME"/>
    <property type="match status" value="1"/>
</dbReference>
<proteinExistence type="inferred from homology"/>
<dbReference type="GO" id="GO:0006465">
    <property type="term" value="P:signal peptide processing"/>
    <property type="evidence" value="ECO:0007669"/>
    <property type="project" value="TreeGrafter"/>
</dbReference>
<gene>
    <name evidence="4" type="ORF">ETAA1_04620</name>
</gene>
<name>A0A517XM40_9BACT</name>
<dbReference type="KEGG" id="uli:ETAA1_04620"/>
<feature type="transmembrane region" description="Helical" evidence="2">
    <location>
        <begin position="36"/>
        <end position="55"/>
    </location>
</feature>
<reference evidence="4 5" key="1">
    <citation type="submission" date="2019-02" db="EMBL/GenBank/DDBJ databases">
        <title>Deep-cultivation of Planctomycetes and their phenomic and genomic characterization uncovers novel biology.</title>
        <authorList>
            <person name="Wiegand S."/>
            <person name="Jogler M."/>
            <person name="Boedeker C."/>
            <person name="Pinto D."/>
            <person name="Vollmers J."/>
            <person name="Rivas-Marin E."/>
            <person name="Kohn T."/>
            <person name="Peeters S.H."/>
            <person name="Heuer A."/>
            <person name="Rast P."/>
            <person name="Oberbeckmann S."/>
            <person name="Bunk B."/>
            <person name="Jeske O."/>
            <person name="Meyerdierks A."/>
            <person name="Storesund J.E."/>
            <person name="Kallscheuer N."/>
            <person name="Luecker S."/>
            <person name="Lage O.M."/>
            <person name="Pohl T."/>
            <person name="Merkel B.J."/>
            <person name="Hornburger P."/>
            <person name="Mueller R.-W."/>
            <person name="Bruemmer F."/>
            <person name="Labrenz M."/>
            <person name="Spormann A.M."/>
            <person name="Op den Camp H."/>
            <person name="Overmann J."/>
            <person name="Amann R."/>
            <person name="Jetten M.S.M."/>
            <person name="Mascher T."/>
            <person name="Medema M.H."/>
            <person name="Devos D.P."/>
            <person name="Kaster A.-K."/>
            <person name="Ovreas L."/>
            <person name="Rohde M."/>
            <person name="Galperin M.Y."/>
            <person name="Jogler C."/>
        </authorList>
    </citation>
    <scope>NUCLEOTIDE SEQUENCE [LARGE SCALE GENOMIC DNA]</scope>
    <source>
        <strain evidence="4 5">ETA_A1</strain>
    </source>
</reference>
<feature type="transmembrane region" description="Helical" evidence="2">
    <location>
        <begin position="178"/>
        <end position="200"/>
    </location>
</feature>
<evidence type="ECO:0000313" key="4">
    <source>
        <dbReference type="EMBL" id="QDU18570.1"/>
    </source>
</evidence>
<feature type="transmembrane region" description="Helical" evidence="2">
    <location>
        <begin position="61"/>
        <end position="78"/>
    </location>
</feature>
<sequence length="265" mass="27754">MPELLTPPAPAAAPAAHDDSLGIDREFVLHLARMPALALVWVAAGAAAHQLWALAFPTTTNYGPLAVICAGMILAAFIDGWALKVPNWVTMPLVLSGWMLGLLHDLNVPVDAGTGGFQMSLLGTAVGLGLLLPILLIGGVGAGDVKMQMGFGAWVGAYFGATGPAGPADLTHLHTAGVVFWAFAFGAIAGGAFGLVMILMRRKWGANVHMVREIFTDLQLIASGSPGVASDRAQERRKIWDKLPYGIPLCVGFLLYLAWVLPLGG</sequence>
<dbReference type="PANTHER" id="PTHR30487:SF0">
    <property type="entry name" value="PREPILIN LEADER PEPTIDASE_N-METHYLTRANSFERASE-RELATED"/>
    <property type="match status" value="1"/>
</dbReference>
<dbReference type="InterPro" id="IPR000045">
    <property type="entry name" value="Prepilin_IV_endopep_pep"/>
</dbReference>
<dbReference type="AlphaFoldDB" id="A0A517XM40"/>
<keyword evidence="2" id="KW-0812">Transmembrane</keyword>